<evidence type="ECO:0000256" key="2">
    <source>
        <dbReference type="ARBA" id="ARBA00023002"/>
    </source>
</evidence>
<keyword evidence="2" id="KW-0560">Oxidoreductase</keyword>
<dbReference type="PANTHER" id="PTHR13847">
    <property type="entry name" value="SARCOSINE DEHYDROGENASE-RELATED"/>
    <property type="match status" value="1"/>
</dbReference>
<protein>
    <submittedName>
        <fullName evidence="4">FAD-binding oxidoreductase</fullName>
    </submittedName>
</protein>
<evidence type="ECO:0000313" key="5">
    <source>
        <dbReference type="Proteomes" id="UP000309550"/>
    </source>
</evidence>
<dbReference type="GO" id="GO:0005886">
    <property type="term" value="C:plasma membrane"/>
    <property type="evidence" value="ECO:0007669"/>
    <property type="project" value="TreeGrafter"/>
</dbReference>
<dbReference type="OrthoDB" id="9787190at2"/>
<dbReference type="GO" id="GO:0008718">
    <property type="term" value="F:D-amino-acid dehydrogenase activity"/>
    <property type="evidence" value="ECO:0007669"/>
    <property type="project" value="TreeGrafter"/>
</dbReference>
<accession>A0A5S3PKM0</accession>
<organism evidence="4 5">
    <name type="scientific">Sulfitobacter sabulilitoris</name>
    <dbReference type="NCBI Taxonomy" id="2562655"/>
    <lineage>
        <taxon>Bacteria</taxon>
        <taxon>Pseudomonadati</taxon>
        <taxon>Pseudomonadota</taxon>
        <taxon>Alphaproteobacteria</taxon>
        <taxon>Rhodobacterales</taxon>
        <taxon>Roseobacteraceae</taxon>
        <taxon>Sulfitobacter</taxon>
    </lineage>
</organism>
<evidence type="ECO:0000313" key="4">
    <source>
        <dbReference type="EMBL" id="TMM54974.1"/>
    </source>
</evidence>
<dbReference type="Pfam" id="PF01266">
    <property type="entry name" value="DAO"/>
    <property type="match status" value="1"/>
</dbReference>
<dbReference type="InterPro" id="IPR036188">
    <property type="entry name" value="FAD/NAD-bd_sf"/>
</dbReference>
<keyword evidence="5" id="KW-1185">Reference proteome</keyword>
<dbReference type="AlphaFoldDB" id="A0A5S3PKM0"/>
<reference evidence="4 5" key="1">
    <citation type="submission" date="2019-05" db="EMBL/GenBank/DDBJ databases">
        <title>Sulfitobacter sabulilitoris sp. nov., isolated from a marine sand.</title>
        <authorList>
            <person name="Yoon J.-H."/>
        </authorList>
    </citation>
    <scope>NUCLEOTIDE SEQUENCE [LARGE SCALE GENOMIC DNA]</scope>
    <source>
        <strain evidence="4 5">HSMS-29</strain>
    </source>
</reference>
<evidence type="ECO:0000256" key="1">
    <source>
        <dbReference type="ARBA" id="ARBA00009410"/>
    </source>
</evidence>
<dbReference type="InterPro" id="IPR006076">
    <property type="entry name" value="FAD-dep_OxRdtase"/>
</dbReference>
<sequence length="448" mass="47487">MTQFPISAAGPVTYPGPPRRAADLVVIGGGVIGVCTAIYAARAGHRVVLLEKGRIAGEQSSRNWGWIRQQGRDPDELPIMAEANRLWRDLAGATNVDIGLTQGGVTYLADTDKDLAGYEAWLPHARANEVDSRILSPAQTADLIPGMARRYKGALYTASDMRAEPWVAVPALAGIAAREGVQIVEHCAVRCLDLHAGRVAGVITEAGRIAAPEVVLAGGAWSALFLRNHGVALPQLSVRATVAATDPLPVVYPGGATDHRIAFRPRTDGGYSLAAGGFHELFVGPDAFRSLPKFLAQMRADPLGTRFLPFAPKGFPDAWSTPRRWSADAPSPFEAMRVLDPKPNAAKLRALVREFAALFPQLGEVRLKSAWAGMIDTMPDVVPVVDRVADLPGLTVGTGMSGHGFGIGPGMGRVLAALATGGDVGHDLTRFRLSRFADGSPMRIGPSV</sequence>
<dbReference type="GO" id="GO:0005737">
    <property type="term" value="C:cytoplasm"/>
    <property type="evidence" value="ECO:0007669"/>
    <property type="project" value="TreeGrafter"/>
</dbReference>
<dbReference type="RefSeq" id="WP_138661144.1">
    <property type="nucleotide sequence ID" value="NZ_VANS01000001.1"/>
</dbReference>
<dbReference type="EMBL" id="VANS01000001">
    <property type="protein sequence ID" value="TMM54974.1"/>
    <property type="molecule type" value="Genomic_DNA"/>
</dbReference>
<dbReference type="GO" id="GO:0055130">
    <property type="term" value="P:D-alanine catabolic process"/>
    <property type="evidence" value="ECO:0007669"/>
    <property type="project" value="TreeGrafter"/>
</dbReference>
<feature type="domain" description="FAD dependent oxidoreductase" evidence="3">
    <location>
        <begin position="23"/>
        <end position="418"/>
    </location>
</feature>
<dbReference type="PANTHER" id="PTHR13847:SF280">
    <property type="entry name" value="D-AMINO ACID DEHYDROGENASE"/>
    <property type="match status" value="1"/>
</dbReference>
<name>A0A5S3PKM0_9RHOB</name>
<dbReference type="Gene3D" id="3.30.9.10">
    <property type="entry name" value="D-Amino Acid Oxidase, subunit A, domain 2"/>
    <property type="match status" value="2"/>
</dbReference>
<dbReference type="Gene3D" id="3.50.50.60">
    <property type="entry name" value="FAD/NAD(P)-binding domain"/>
    <property type="match status" value="2"/>
</dbReference>
<evidence type="ECO:0000259" key="3">
    <source>
        <dbReference type="Pfam" id="PF01266"/>
    </source>
</evidence>
<comment type="similarity">
    <text evidence="1">Belongs to the DadA oxidoreductase family.</text>
</comment>
<dbReference type="Proteomes" id="UP000309550">
    <property type="component" value="Unassembled WGS sequence"/>
</dbReference>
<gene>
    <name evidence="4" type="ORF">FDT80_05200</name>
</gene>
<dbReference type="SUPFAM" id="SSF51905">
    <property type="entry name" value="FAD/NAD(P)-binding domain"/>
    <property type="match status" value="1"/>
</dbReference>
<comment type="caution">
    <text evidence="4">The sequence shown here is derived from an EMBL/GenBank/DDBJ whole genome shotgun (WGS) entry which is preliminary data.</text>
</comment>
<proteinExistence type="inferred from homology"/>